<keyword evidence="4" id="KW-1185">Reference proteome</keyword>
<feature type="chain" id="PRO_5022004668" description="Secreted protein" evidence="2">
    <location>
        <begin position="32"/>
        <end position="359"/>
    </location>
</feature>
<name>A0A542DWG9_9MICO</name>
<accession>A0A542DWG9</accession>
<evidence type="ECO:0000313" key="4">
    <source>
        <dbReference type="Proteomes" id="UP000317893"/>
    </source>
</evidence>
<feature type="compositionally biased region" description="Low complexity" evidence="1">
    <location>
        <begin position="322"/>
        <end position="333"/>
    </location>
</feature>
<evidence type="ECO:0008006" key="5">
    <source>
        <dbReference type="Google" id="ProtNLM"/>
    </source>
</evidence>
<feature type="region of interest" description="Disordered" evidence="1">
    <location>
        <begin position="320"/>
        <end position="359"/>
    </location>
</feature>
<comment type="caution">
    <text evidence="3">The sequence shown here is derived from an EMBL/GenBank/DDBJ whole genome shotgun (WGS) entry which is preliminary data.</text>
</comment>
<sequence length="359" mass="37212">MTARRWRAATALVVALAATVGGSLLPTSAAADTAPAPGLPLFHQVQTQLPLGEKNPNKVTDIQFGTTDSALVAGAVDAGRPKLAVSLPISLVDVDQVSHQRYQVPSPVKKIKHFQTVLNYVNLVYVHSPAGTDPPYGVLPPLTATTLAFGMVPVRTTVSLAQPRENRTAAEPLGTPVPLVVNVYEDTSACGGVCPNDTKYDVTMTGQLLLTLRDVLVDGKPLDVGSACTTTTPVTVSVVSKFGQPDPTRPPGFYSPIFGGDLYGTLAIPPFTGCRGAGGEDLSPLFTNALSGPSNAVHLNQGALGQGFLGCTPQPVLACQRPSPVSSQPGQVPSQPPSWTPNLPPAPLPLLPHADAPAP</sequence>
<evidence type="ECO:0000256" key="2">
    <source>
        <dbReference type="SAM" id="SignalP"/>
    </source>
</evidence>
<evidence type="ECO:0000256" key="1">
    <source>
        <dbReference type="SAM" id="MobiDB-lite"/>
    </source>
</evidence>
<dbReference type="AlphaFoldDB" id="A0A542DWG9"/>
<keyword evidence="2" id="KW-0732">Signal</keyword>
<evidence type="ECO:0000313" key="3">
    <source>
        <dbReference type="EMBL" id="TQJ07442.1"/>
    </source>
</evidence>
<gene>
    <name evidence="3" type="ORF">FB458_0504</name>
</gene>
<feature type="signal peptide" evidence="2">
    <location>
        <begin position="1"/>
        <end position="31"/>
    </location>
</feature>
<protein>
    <recommendedName>
        <fullName evidence="5">Secreted protein</fullName>
    </recommendedName>
</protein>
<reference evidence="3 4" key="1">
    <citation type="submission" date="2019-06" db="EMBL/GenBank/DDBJ databases">
        <title>Sequencing the genomes of 1000 actinobacteria strains.</title>
        <authorList>
            <person name="Klenk H.-P."/>
        </authorList>
    </citation>
    <scope>NUCLEOTIDE SEQUENCE [LARGE SCALE GENOMIC DNA]</scope>
    <source>
        <strain evidence="3 4">DSM 18607</strain>
    </source>
</reference>
<dbReference type="EMBL" id="VFMN01000001">
    <property type="protein sequence ID" value="TQJ07442.1"/>
    <property type="molecule type" value="Genomic_DNA"/>
</dbReference>
<proteinExistence type="predicted"/>
<organism evidence="3 4">
    <name type="scientific">Lapillicoccus jejuensis</name>
    <dbReference type="NCBI Taxonomy" id="402171"/>
    <lineage>
        <taxon>Bacteria</taxon>
        <taxon>Bacillati</taxon>
        <taxon>Actinomycetota</taxon>
        <taxon>Actinomycetes</taxon>
        <taxon>Micrococcales</taxon>
        <taxon>Intrasporangiaceae</taxon>
        <taxon>Lapillicoccus</taxon>
    </lineage>
</organism>
<dbReference type="Proteomes" id="UP000317893">
    <property type="component" value="Unassembled WGS sequence"/>
</dbReference>
<feature type="compositionally biased region" description="Pro residues" evidence="1">
    <location>
        <begin position="334"/>
        <end position="350"/>
    </location>
</feature>